<keyword evidence="10" id="KW-1185">Reference proteome</keyword>
<evidence type="ECO:0000256" key="8">
    <source>
        <dbReference type="SAM" id="SignalP"/>
    </source>
</evidence>
<feature type="chain" id="PRO_5046096602" evidence="8">
    <location>
        <begin position="34"/>
        <end position="512"/>
    </location>
</feature>
<dbReference type="InterPro" id="IPR036188">
    <property type="entry name" value="FAD/NAD-bd_sf"/>
</dbReference>
<keyword evidence="4 8" id="KW-0732">Signal</keyword>
<gene>
    <name evidence="11" type="primary">LOC101854760</name>
</gene>
<keyword evidence="6" id="KW-0560">Oxidoreductase</keyword>
<dbReference type="RefSeq" id="XP_005110758.1">
    <property type="nucleotide sequence ID" value="XM_005110701.2"/>
</dbReference>
<accession>A0ABM0K7Q5</accession>
<organism evidence="10 11">
    <name type="scientific">Aplysia californica</name>
    <name type="common">California sea hare</name>
    <dbReference type="NCBI Taxonomy" id="6500"/>
    <lineage>
        <taxon>Eukaryota</taxon>
        <taxon>Metazoa</taxon>
        <taxon>Spiralia</taxon>
        <taxon>Lophotrochozoa</taxon>
        <taxon>Mollusca</taxon>
        <taxon>Gastropoda</taxon>
        <taxon>Heterobranchia</taxon>
        <taxon>Euthyneura</taxon>
        <taxon>Tectipleura</taxon>
        <taxon>Aplysiida</taxon>
        <taxon>Aplysioidea</taxon>
        <taxon>Aplysiidae</taxon>
        <taxon>Aplysia</taxon>
    </lineage>
</organism>
<evidence type="ECO:0000256" key="3">
    <source>
        <dbReference type="ARBA" id="ARBA00022630"/>
    </source>
</evidence>
<dbReference type="SUPFAM" id="SSF51905">
    <property type="entry name" value="FAD/NAD(P)-binding domain"/>
    <property type="match status" value="1"/>
</dbReference>
<name>A0ABM0K7Q5_APLCA</name>
<proteinExistence type="inferred from homology"/>
<keyword evidence="5" id="KW-0274">FAD</keyword>
<dbReference type="PANTHER" id="PTHR15944">
    <property type="entry name" value="FARNESYLCYSTEINE LYASE"/>
    <property type="match status" value="1"/>
</dbReference>
<evidence type="ECO:0000256" key="1">
    <source>
        <dbReference type="ARBA" id="ARBA00001974"/>
    </source>
</evidence>
<feature type="domain" description="Prenylcysteine lyase" evidence="9">
    <location>
        <begin position="136"/>
        <end position="499"/>
    </location>
</feature>
<dbReference type="Pfam" id="PF07156">
    <property type="entry name" value="Prenylcys_lyase"/>
    <property type="match status" value="1"/>
</dbReference>
<reference evidence="11" key="1">
    <citation type="submission" date="2025-08" db="UniProtKB">
        <authorList>
            <consortium name="RefSeq"/>
        </authorList>
    </citation>
    <scope>IDENTIFICATION</scope>
</reference>
<evidence type="ECO:0000256" key="7">
    <source>
        <dbReference type="ARBA" id="ARBA00023180"/>
    </source>
</evidence>
<dbReference type="GeneID" id="101854760"/>
<dbReference type="Pfam" id="PF13450">
    <property type="entry name" value="NAD_binding_8"/>
    <property type="match status" value="1"/>
</dbReference>
<evidence type="ECO:0000256" key="2">
    <source>
        <dbReference type="ARBA" id="ARBA00009967"/>
    </source>
</evidence>
<dbReference type="InterPro" id="IPR010795">
    <property type="entry name" value="Prenylcys_lyase"/>
</dbReference>
<dbReference type="Gene3D" id="3.50.50.60">
    <property type="entry name" value="FAD/NAD(P)-binding domain"/>
    <property type="match status" value="1"/>
</dbReference>
<evidence type="ECO:0000259" key="9">
    <source>
        <dbReference type="Pfam" id="PF07156"/>
    </source>
</evidence>
<keyword evidence="7" id="KW-0325">Glycoprotein</keyword>
<evidence type="ECO:0000313" key="11">
    <source>
        <dbReference type="RefSeq" id="XP_005110758.1"/>
    </source>
</evidence>
<feature type="signal peptide" evidence="8">
    <location>
        <begin position="1"/>
        <end position="33"/>
    </location>
</feature>
<protein>
    <submittedName>
        <fullName evidence="11">Prenylcysteine oxidase</fullName>
    </submittedName>
</protein>
<dbReference type="Proteomes" id="UP000694888">
    <property type="component" value="Unplaced"/>
</dbReference>
<dbReference type="PANTHER" id="PTHR15944:SF0">
    <property type="entry name" value="PRENYLCYSTEINE LYASE DOMAIN-CONTAINING PROTEIN"/>
    <property type="match status" value="1"/>
</dbReference>
<comment type="cofactor">
    <cofactor evidence="1">
        <name>FAD</name>
        <dbReference type="ChEBI" id="CHEBI:57692"/>
    </cofactor>
</comment>
<evidence type="ECO:0000256" key="5">
    <source>
        <dbReference type="ARBA" id="ARBA00022827"/>
    </source>
</evidence>
<evidence type="ECO:0000256" key="4">
    <source>
        <dbReference type="ARBA" id="ARBA00022729"/>
    </source>
</evidence>
<keyword evidence="3" id="KW-0285">Flavoprotein</keyword>
<dbReference type="InterPro" id="IPR017046">
    <property type="entry name" value="Prenylcysteine_Oxase1"/>
</dbReference>
<evidence type="ECO:0000256" key="6">
    <source>
        <dbReference type="ARBA" id="ARBA00023002"/>
    </source>
</evidence>
<sequence>MAASWFSGQYVLSVVVLFLLLSSFPSSFDKVSCTEEDEMLPRIGIIGAGLSGTSSAYFLRQLFGKKATIDIFEAGKVGGRAAVININGLNYEAGASVIHKNNHYLVEFSQAFRKNTVRLSHSPGMVGLYGTDDILFQTSDWLAITLAKLVWRYGTDFYNIQSWTKNHIFPKFDRIYKFQDQGLSFTTVEDLLGAMGEDMLNMTKHSIKDVLLDAGLSQRFVDEFGMAAMRNNYGQTTDVHGFVGAVSMAGVEPGLWSVEGGNQRIAENLLWGSKATLVEAKVSTVALIKDELGTGSVSYEVEYEQSGKTNSREYDILILAMPLEGTKNEINFVDFPVKVTPFSQPFHKIVTMFVQGRINKTTFGLNSADDFPPDLFTINRDTFFNSIGKQSPVDSHQKPEKSPPSDYAVWKTFLNQVPSEEQVGKLFDKYEDLRFVDWMAYPEYKPNMDLPPFMLYDRLYYVNAIESAAAAMEMNVIGSKNVALLAFNQWQGNFDKIDELHLPSVSNDKSDL</sequence>
<comment type="similarity">
    <text evidence="2">Belongs to the prenylcysteine oxidase family.</text>
</comment>
<evidence type="ECO:0000313" key="10">
    <source>
        <dbReference type="Proteomes" id="UP000694888"/>
    </source>
</evidence>